<proteinExistence type="predicted"/>
<comment type="caution">
    <text evidence="1">The sequence shown here is derived from an EMBL/GenBank/DDBJ whole genome shotgun (WGS) entry which is preliminary data.</text>
</comment>
<accession>A0A316DJW5</accession>
<evidence type="ECO:0000313" key="2">
    <source>
        <dbReference type="Proteomes" id="UP000245489"/>
    </source>
</evidence>
<dbReference type="AlphaFoldDB" id="A0A316DJW5"/>
<dbReference type="RefSeq" id="WP_109745257.1">
    <property type="nucleotide sequence ID" value="NZ_QGGO01000040.1"/>
</dbReference>
<keyword evidence="2" id="KW-1185">Reference proteome</keyword>
<reference evidence="1 2" key="1">
    <citation type="submission" date="2018-05" db="EMBL/GenBank/DDBJ databases">
        <title>Genomic Encyclopedia of Archaeal and Bacterial Type Strains, Phase II (KMG-II): from individual species to whole genera.</title>
        <authorList>
            <person name="Goeker M."/>
        </authorList>
    </citation>
    <scope>NUCLEOTIDE SEQUENCE [LARGE SCALE GENOMIC DNA]</scope>
    <source>
        <strain evidence="1 2">DSM 22214</strain>
    </source>
</reference>
<evidence type="ECO:0000313" key="1">
    <source>
        <dbReference type="EMBL" id="PWK16953.1"/>
    </source>
</evidence>
<dbReference type="Proteomes" id="UP000245489">
    <property type="component" value="Unassembled WGS sequence"/>
</dbReference>
<name>A0A316DJW5_9BACT</name>
<protein>
    <submittedName>
        <fullName evidence="1">Uncharacterized protein</fullName>
    </submittedName>
</protein>
<organism evidence="1 2">
    <name type="scientific">Arcicella aurantiaca</name>
    <dbReference type="NCBI Taxonomy" id="591202"/>
    <lineage>
        <taxon>Bacteria</taxon>
        <taxon>Pseudomonadati</taxon>
        <taxon>Bacteroidota</taxon>
        <taxon>Cytophagia</taxon>
        <taxon>Cytophagales</taxon>
        <taxon>Flectobacillaceae</taxon>
        <taxon>Arcicella</taxon>
    </lineage>
</organism>
<gene>
    <name evidence="1" type="ORF">LV89_04611</name>
</gene>
<dbReference type="EMBL" id="QGGO01000040">
    <property type="protein sequence ID" value="PWK16953.1"/>
    <property type="molecule type" value="Genomic_DNA"/>
</dbReference>
<sequence length="78" mass="9331">MKSLLEAMKRYIANTPITEIEQAWAKYDIPENKVGPTMECFLEESMQYHFFSEKPQKSLDNLINTTDNSKFNFEFFFY</sequence>